<proteinExistence type="predicted"/>
<evidence type="ECO:0000256" key="1">
    <source>
        <dbReference type="SAM" id="MobiDB-lite"/>
    </source>
</evidence>
<accession>A0A2H5Y3G5</accession>
<evidence type="ECO:0000313" key="4">
    <source>
        <dbReference type="Proteomes" id="UP000236642"/>
    </source>
</evidence>
<dbReference type="AlphaFoldDB" id="A0A2H5Y3G5"/>
<name>A0A2H5Y3G5_9CHLR</name>
<protein>
    <recommendedName>
        <fullName evidence="2">Hemerythrin-like domain-containing protein</fullName>
    </recommendedName>
</protein>
<evidence type="ECO:0000313" key="3">
    <source>
        <dbReference type="EMBL" id="GBD07976.1"/>
    </source>
</evidence>
<dbReference type="InterPro" id="IPR012312">
    <property type="entry name" value="Hemerythrin-like"/>
</dbReference>
<gene>
    <name evidence="3" type="ORF">HRbin22_00202</name>
</gene>
<reference evidence="4" key="1">
    <citation type="submission" date="2017-09" db="EMBL/GenBank/DDBJ databases">
        <title>Metaegenomics of thermophilic ammonia-oxidizing enrichment culture.</title>
        <authorList>
            <person name="Kato S."/>
            <person name="Suzuki K."/>
        </authorList>
    </citation>
    <scope>NUCLEOTIDE SEQUENCE [LARGE SCALE GENOMIC DNA]</scope>
</reference>
<dbReference type="Gene3D" id="1.20.120.520">
    <property type="entry name" value="nmb1532 protein domain like"/>
    <property type="match status" value="1"/>
</dbReference>
<comment type="caution">
    <text evidence="3">The sequence shown here is derived from an EMBL/GenBank/DDBJ whole genome shotgun (WGS) entry which is preliminary data.</text>
</comment>
<dbReference type="Proteomes" id="UP000236642">
    <property type="component" value="Unassembled WGS sequence"/>
</dbReference>
<feature type="region of interest" description="Disordered" evidence="1">
    <location>
        <begin position="125"/>
        <end position="144"/>
    </location>
</feature>
<sequence>MEPNGSLPAIAAALRAEHRLLRQMIARMADWLTEDVPPEALKERGRMLFEALEDHARYEEEELFAHLRKRSPQARRLVEMMELVHEEVRETLRAALGSPDPREDLWTLLQLSQEHFDVEEKEVFPLAEEPSEMRPPQEGSPCLT</sequence>
<dbReference type="EMBL" id="BEHY01000002">
    <property type="protein sequence ID" value="GBD07976.1"/>
    <property type="molecule type" value="Genomic_DNA"/>
</dbReference>
<dbReference type="Pfam" id="PF01814">
    <property type="entry name" value="Hemerythrin"/>
    <property type="match status" value="1"/>
</dbReference>
<evidence type="ECO:0000259" key="2">
    <source>
        <dbReference type="Pfam" id="PF01814"/>
    </source>
</evidence>
<organism evidence="3 4">
    <name type="scientific">Candidatus Thermoflexus japonica</name>
    <dbReference type="NCBI Taxonomy" id="2035417"/>
    <lineage>
        <taxon>Bacteria</taxon>
        <taxon>Bacillati</taxon>
        <taxon>Chloroflexota</taxon>
        <taxon>Thermoflexia</taxon>
        <taxon>Thermoflexales</taxon>
        <taxon>Thermoflexaceae</taxon>
        <taxon>Thermoflexus</taxon>
    </lineage>
</organism>
<feature type="domain" description="Hemerythrin-like" evidence="2">
    <location>
        <begin position="11"/>
        <end position="127"/>
    </location>
</feature>